<dbReference type="AlphaFoldDB" id="A0AAD6C3W6"/>
<proteinExistence type="predicted"/>
<dbReference type="EMBL" id="JAPVEA010000007">
    <property type="protein sequence ID" value="KAJ5444351.1"/>
    <property type="molecule type" value="Genomic_DNA"/>
</dbReference>
<reference evidence="2" key="1">
    <citation type="submission" date="2022-12" db="EMBL/GenBank/DDBJ databases">
        <authorList>
            <person name="Petersen C."/>
        </authorList>
    </citation>
    <scope>NUCLEOTIDE SEQUENCE</scope>
    <source>
        <strain evidence="2">IBT 16125</strain>
    </source>
</reference>
<dbReference type="GeneID" id="81601848"/>
<dbReference type="Proteomes" id="UP001213681">
    <property type="component" value="Unassembled WGS sequence"/>
</dbReference>
<evidence type="ECO:0000256" key="1">
    <source>
        <dbReference type="SAM" id="MobiDB-lite"/>
    </source>
</evidence>
<protein>
    <recommendedName>
        <fullName evidence="4">Protein HRI1</fullName>
    </recommendedName>
</protein>
<dbReference type="Pfam" id="PF16815">
    <property type="entry name" value="HRI1"/>
    <property type="match status" value="1"/>
</dbReference>
<reference evidence="2" key="2">
    <citation type="journal article" date="2023" name="IMA Fungus">
        <title>Comparative genomic study of the Penicillium genus elucidates a diverse pangenome and 15 lateral gene transfer events.</title>
        <authorList>
            <person name="Petersen C."/>
            <person name="Sorensen T."/>
            <person name="Nielsen M.R."/>
            <person name="Sondergaard T.E."/>
            <person name="Sorensen J.L."/>
            <person name="Fitzpatrick D.A."/>
            <person name="Frisvad J.C."/>
            <person name="Nielsen K.L."/>
        </authorList>
    </citation>
    <scope>NUCLEOTIDE SEQUENCE</scope>
    <source>
        <strain evidence="2">IBT 16125</strain>
    </source>
</reference>
<dbReference type="Gene3D" id="2.40.128.320">
    <property type="entry name" value="Protein HRI1, N-terminal domain"/>
    <property type="match status" value="1"/>
</dbReference>
<comment type="caution">
    <text evidence="2">The sequence shown here is derived from an EMBL/GenBank/DDBJ whole genome shotgun (WGS) entry which is preliminary data.</text>
</comment>
<evidence type="ECO:0008006" key="4">
    <source>
        <dbReference type="Google" id="ProtNLM"/>
    </source>
</evidence>
<sequence length="259" mass="28972">MANTGNPTDSACRFSTRISLRWLPEPAHETTDTIVMSVKDWYLDLRMDKQTGEIDWAIAGQRIIESQEPLRVSFTHELDSHDAFESVDCGTFVTLPNGDDLETGSMPRPDLPGAPETEYEEVWRELSFKEDAEGPGKGMSWVLESDDGELEGEGEVTVVKTFLGRLWGTYMALQQTQTHTRQRNSSGEWVVKKTGADVSARREEWSSAWEDRYVVGSAGGMLPSMKNGLEGEGQGSWRVPGEKVSVEGRTYIVRAFEEI</sequence>
<dbReference type="CDD" id="cd11693">
    <property type="entry name" value="HRI1_C_like"/>
    <property type="match status" value="1"/>
</dbReference>
<name>A0AAD6C3W6_9EURO</name>
<keyword evidence="3" id="KW-1185">Reference proteome</keyword>
<feature type="region of interest" description="Disordered" evidence="1">
    <location>
        <begin position="95"/>
        <end position="115"/>
    </location>
</feature>
<accession>A0AAD6C3W6</accession>
<evidence type="ECO:0000313" key="2">
    <source>
        <dbReference type="EMBL" id="KAJ5444351.1"/>
    </source>
</evidence>
<organism evidence="2 3">
    <name type="scientific">Penicillium daleae</name>
    <dbReference type="NCBI Taxonomy" id="63821"/>
    <lineage>
        <taxon>Eukaryota</taxon>
        <taxon>Fungi</taxon>
        <taxon>Dikarya</taxon>
        <taxon>Ascomycota</taxon>
        <taxon>Pezizomycotina</taxon>
        <taxon>Eurotiomycetes</taxon>
        <taxon>Eurotiomycetidae</taxon>
        <taxon>Eurotiales</taxon>
        <taxon>Aspergillaceae</taxon>
        <taxon>Penicillium</taxon>
    </lineage>
</organism>
<gene>
    <name evidence="2" type="ORF">N7458_008223</name>
</gene>
<dbReference type="InterPro" id="IPR043047">
    <property type="entry name" value="Hri1_N_sf"/>
</dbReference>
<dbReference type="InterPro" id="IPR031818">
    <property type="entry name" value="Hri1"/>
</dbReference>
<evidence type="ECO:0000313" key="3">
    <source>
        <dbReference type="Proteomes" id="UP001213681"/>
    </source>
</evidence>
<dbReference type="RefSeq" id="XP_056764431.1">
    <property type="nucleotide sequence ID" value="XM_056911605.1"/>
</dbReference>